<evidence type="ECO:0000313" key="15">
    <source>
        <dbReference type="Proteomes" id="UP000002258"/>
    </source>
</evidence>
<dbReference type="OrthoDB" id="435607at2759"/>
<feature type="transmembrane region" description="Helical" evidence="11">
    <location>
        <begin position="48"/>
        <end position="66"/>
    </location>
</feature>
<dbReference type="GO" id="GO:0006888">
    <property type="term" value="P:endoplasmic reticulum to Golgi vesicle-mediated transport"/>
    <property type="evidence" value="ECO:0007669"/>
    <property type="project" value="UniProtKB-UniRule"/>
</dbReference>
<dbReference type="GO" id="GO:0070973">
    <property type="term" value="P:protein localization to endoplasmic reticulum exit site"/>
    <property type="evidence" value="ECO:0007669"/>
    <property type="project" value="UniProtKB-UniRule"/>
</dbReference>
<dbReference type="GO" id="GO:0005789">
    <property type="term" value="C:endoplasmic reticulum membrane"/>
    <property type="evidence" value="ECO:0007669"/>
    <property type="project" value="UniProtKB-SubCell"/>
</dbReference>
<keyword evidence="3 11" id="KW-0813">Transport</keyword>
<dbReference type="AlphaFoldDB" id="A3LSR2"/>
<evidence type="ECO:0000256" key="1">
    <source>
        <dbReference type="ARBA" id="ARBA00004477"/>
    </source>
</evidence>
<comment type="function">
    <text evidence="11">May play a role in anterograde transport of membrane proteins from the endoplasmic reticulum to the Golgi.</text>
</comment>
<dbReference type="KEGG" id="pic:PICST_35738"/>
<keyword evidence="6 11" id="KW-0931">ER-Golgi transport</keyword>
<dbReference type="EMBL" id="CP000498">
    <property type="protein sequence ID" value="ABN66277.2"/>
    <property type="molecule type" value="Genomic_DNA"/>
</dbReference>
<evidence type="ECO:0000256" key="11">
    <source>
        <dbReference type="RuleBase" id="RU367026"/>
    </source>
</evidence>
<dbReference type="PANTHER" id="PTHR12701:SF19">
    <property type="entry name" value="ENDOPLASMIC RETICULUM TRANSMEMBRANE PROTEIN 1-RELATED"/>
    <property type="match status" value="1"/>
</dbReference>
<dbReference type="InterPro" id="IPR040463">
    <property type="entry name" value="BAP29/BAP31_N"/>
</dbReference>
<keyword evidence="7 11" id="KW-0653">Protein transport</keyword>
<evidence type="ECO:0000256" key="2">
    <source>
        <dbReference type="ARBA" id="ARBA00007956"/>
    </source>
</evidence>
<sequence length="199" mass="22736">MSIQMSLVFATLIGQMVVLLLLVLPLPHPIRAKIVDITWVLQKSQNFKVGVAFSIILLVLQFLDCVNRLKRISGYSDPFFVSSNDHRNPTQQLTYDQLATKFYSQRNLYLSGAVLYLMLAIGIVITIVRKLVKKESEYRSLLAGKKTKYESEDGEVEKYKQLISLKEQDIQAFKKQLRGLQTAYDTLSPEEQKSSKKSD</sequence>
<name>A3LSR2_PICST</name>
<proteinExistence type="inferred from homology"/>
<dbReference type="Proteomes" id="UP000002258">
    <property type="component" value="Chromosome 4"/>
</dbReference>
<dbReference type="InParanoid" id="A3LSR2"/>
<evidence type="ECO:0000256" key="7">
    <source>
        <dbReference type="ARBA" id="ARBA00022927"/>
    </source>
</evidence>
<keyword evidence="4 11" id="KW-0812">Transmembrane</keyword>
<comment type="subcellular location">
    <subcellularLocation>
        <location evidence="1 11">Endoplasmic reticulum membrane</location>
        <topology evidence="1 11">Multi-pass membrane protein</topology>
    </subcellularLocation>
</comment>
<dbReference type="STRING" id="322104.A3LSR2"/>
<feature type="transmembrane region" description="Helical" evidence="11">
    <location>
        <begin position="108"/>
        <end position="128"/>
    </location>
</feature>
<organism evidence="14 15">
    <name type="scientific">Scheffersomyces stipitis (strain ATCC 58785 / CBS 6054 / NBRC 10063 / NRRL Y-11545)</name>
    <name type="common">Yeast</name>
    <name type="synonym">Pichia stipitis</name>
    <dbReference type="NCBI Taxonomy" id="322104"/>
    <lineage>
        <taxon>Eukaryota</taxon>
        <taxon>Fungi</taxon>
        <taxon>Dikarya</taxon>
        <taxon>Ascomycota</taxon>
        <taxon>Saccharomycotina</taxon>
        <taxon>Pichiomycetes</taxon>
        <taxon>Debaryomycetaceae</taxon>
        <taxon>Scheffersomyces</taxon>
    </lineage>
</organism>
<keyword evidence="5 11" id="KW-0256">Endoplasmic reticulum</keyword>
<keyword evidence="15" id="KW-1185">Reference proteome</keyword>
<evidence type="ECO:0000256" key="10">
    <source>
        <dbReference type="ARBA" id="ARBA00023136"/>
    </source>
</evidence>
<keyword evidence="10 11" id="KW-0472">Membrane</keyword>
<gene>
    <name evidence="14" type="primary">YET1</name>
    <name evidence="14" type="ORF">PICST_35738</name>
</gene>
<protein>
    <recommendedName>
        <fullName evidence="11">Endoplasmic reticulum transmembrane protein</fullName>
    </recommendedName>
</protein>
<evidence type="ECO:0000313" key="14">
    <source>
        <dbReference type="EMBL" id="ABN66277.2"/>
    </source>
</evidence>
<dbReference type="GO" id="GO:0006886">
    <property type="term" value="P:intracellular protein transport"/>
    <property type="evidence" value="ECO:0007669"/>
    <property type="project" value="UniProtKB-UniRule"/>
</dbReference>
<dbReference type="InterPro" id="IPR041672">
    <property type="entry name" value="Bap31/Bap29_C"/>
</dbReference>
<feature type="domain" description="BAP29/BAP31 transmembrane" evidence="12">
    <location>
        <begin position="1"/>
        <end position="140"/>
    </location>
</feature>
<keyword evidence="9" id="KW-0175">Coiled coil</keyword>
<dbReference type="eggNOG" id="KOG1962">
    <property type="taxonomic scope" value="Eukaryota"/>
</dbReference>
<evidence type="ECO:0000259" key="13">
    <source>
        <dbReference type="Pfam" id="PF18035"/>
    </source>
</evidence>
<evidence type="ECO:0000256" key="9">
    <source>
        <dbReference type="ARBA" id="ARBA00023054"/>
    </source>
</evidence>
<dbReference type="HOGENOM" id="CLU_087648_1_0_1"/>
<accession>A3LSR2</accession>
<reference evidence="14 15" key="1">
    <citation type="journal article" date="2007" name="Nat. Biotechnol.">
        <title>Genome sequence of the lignocellulose-bioconverting and xylose-fermenting yeast Pichia stipitis.</title>
        <authorList>
            <person name="Jeffries T.W."/>
            <person name="Grigoriev I.V."/>
            <person name="Grimwood J."/>
            <person name="Laplaza J.M."/>
            <person name="Aerts A."/>
            <person name="Salamov A."/>
            <person name="Schmutz J."/>
            <person name="Lindquist E."/>
            <person name="Dehal P."/>
            <person name="Shapiro H."/>
            <person name="Jin Y.S."/>
            <person name="Passoth V."/>
            <person name="Richardson P.M."/>
        </authorList>
    </citation>
    <scope>NUCLEOTIDE SEQUENCE [LARGE SCALE GENOMIC DNA]</scope>
    <source>
        <strain evidence="15">ATCC 58785 / CBS 6054 / NBRC 10063 / NRRL Y-11545</strain>
    </source>
</reference>
<feature type="domain" description="Bap31/Bap29 cytoplasmic coiled-coil" evidence="13">
    <location>
        <begin position="154"/>
        <end position="198"/>
    </location>
</feature>
<comment type="similarity">
    <text evidence="2 11">Belongs to the BCAP29/BCAP31 family.</text>
</comment>
<evidence type="ECO:0000256" key="8">
    <source>
        <dbReference type="ARBA" id="ARBA00022989"/>
    </source>
</evidence>
<dbReference type="RefSeq" id="XP_001384306.2">
    <property type="nucleotide sequence ID" value="XM_001384269.1"/>
</dbReference>
<dbReference type="OMA" id="QRNMYIS"/>
<keyword evidence="8 11" id="KW-1133">Transmembrane helix</keyword>
<dbReference type="Pfam" id="PF05529">
    <property type="entry name" value="Bap31"/>
    <property type="match status" value="1"/>
</dbReference>
<comment type="caution">
    <text evidence="11">Lacks conserved residue(s) required for the propagation of feature annotation.</text>
</comment>
<evidence type="ECO:0000256" key="3">
    <source>
        <dbReference type="ARBA" id="ARBA00022448"/>
    </source>
</evidence>
<dbReference type="GeneID" id="4838592"/>
<dbReference type="InterPro" id="IPR008417">
    <property type="entry name" value="BAP29/BAP31"/>
</dbReference>
<evidence type="ECO:0000256" key="5">
    <source>
        <dbReference type="ARBA" id="ARBA00022824"/>
    </source>
</evidence>
<evidence type="ECO:0000259" key="12">
    <source>
        <dbReference type="Pfam" id="PF05529"/>
    </source>
</evidence>
<evidence type="ECO:0000256" key="6">
    <source>
        <dbReference type="ARBA" id="ARBA00022892"/>
    </source>
</evidence>
<dbReference type="Pfam" id="PF18035">
    <property type="entry name" value="Bap31_Bap29_C"/>
    <property type="match status" value="1"/>
</dbReference>
<evidence type="ECO:0000256" key="4">
    <source>
        <dbReference type="ARBA" id="ARBA00022692"/>
    </source>
</evidence>
<dbReference type="PANTHER" id="PTHR12701">
    <property type="entry name" value="BCR-ASSOCIATED PROTEIN, BAP"/>
    <property type="match status" value="1"/>
</dbReference>